<evidence type="ECO:0000256" key="1">
    <source>
        <dbReference type="SAM" id="MobiDB-lite"/>
    </source>
</evidence>
<accession>A0A7W4K736</accession>
<protein>
    <submittedName>
        <fullName evidence="2">Uncharacterized protein</fullName>
    </submittedName>
</protein>
<dbReference type="Gene3D" id="2.40.70.10">
    <property type="entry name" value="Acid Proteases"/>
    <property type="match status" value="2"/>
</dbReference>
<proteinExistence type="predicted"/>
<dbReference type="InterPro" id="IPR021109">
    <property type="entry name" value="Peptidase_aspartic_dom_sf"/>
</dbReference>
<sequence length="355" mass="37126">MAGTGAGTGSDTGGIRLSSRPAVLVPAILLATFWCGPVRAADGPDRADTDVVPERCIAHMIEVPLLTGDGSPAVPVKINGTEGAAFLGTTQESLGVFERDGMHYPVGKTLPVQTVTGEGRSYTTVVDDLVIGRGTAHHINGVMLGVFGDRKIAGRPVLGVLGYDILGNYNVLLDFPNQTLTLFKESGAPGCPPLSRLVGARSYAAALIPDARGMDVMVQVAINGVPIGMEVEPGSNASIIRTADAADAGVGTSDLANDPRSRTDAGIAIVGHRHRFDRFVLGTFHGTALQADVAKAGYNMLGLDFFRNRTVLFAFPSRMLYFSDPQLPTGGTEMAHSGLSPAQSRMADATVDEQP</sequence>
<keyword evidence="3" id="KW-1185">Reference proteome</keyword>
<dbReference type="EMBL" id="JABEQM010000005">
    <property type="protein sequence ID" value="MBB2201465.1"/>
    <property type="molecule type" value="Genomic_DNA"/>
</dbReference>
<comment type="caution">
    <text evidence="2">The sequence shown here is derived from an EMBL/GenBank/DDBJ whole genome shotgun (WGS) entry which is preliminary data.</text>
</comment>
<name>A0A7W4K736_9PROT</name>
<dbReference type="Pfam" id="PF13650">
    <property type="entry name" value="Asp_protease_2"/>
    <property type="match status" value="1"/>
</dbReference>
<gene>
    <name evidence="2" type="ORF">HLH28_07705</name>
</gene>
<dbReference type="Proteomes" id="UP000578030">
    <property type="component" value="Unassembled WGS sequence"/>
</dbReference>
<organism evidence="2 3">
    <name type="scientific">Gluconacetobacter tumulisoli</name>
    <dbReference type="NCBI Taxonomy" id="1286189"/>
    <lineage>
        <taxon>Bacteria</taxon>
        <taxon>Pseudomonadati</taxon>
        <taxon>Pseudomonadota</taxon>
        <taxon>Alphaproteobacteria</taxon>
        <taxon>Acetobacterales</taxon>
        <taxon>Acetobacteraceae</taxon>
        <taxon>Gluconacetobacter</taxon>
    </lineage>
</organism>
<dbReference type="AlphaFoldDB" id="A0A7W4K736"/>
<reference evidence="2 3" key="1">
    <citation type="submission" date="2020-04" db="EMBL/GenBank/DDBJ databases">
        <title>Description of novel Gluconacetobacter.</title>
        <authorList>
            <person name="Sombolestani A."/>
        </authorList>
    </citation>
    <scope>NUCLEOTIDE SEQUENCE [LARGE SCALE GENOMIC DNA]</scope>
    <source>
        <strain evidence="2 3">LMG 27802</strain>
    </source>
</reference>
<evidence type="ECO:0000313" key="2">
    <source>
        <dbReference type="EMBL" id="MBB2201465.1"/>
    </source>
</evidence>
<feature type="region of interest" description="Disordered" evidence="1">
    <location>
        <begin position="331"/>
        <end position="355"/>
    </location>
</feature>
<dbReference type="RefSeq" id="WP_182957060.1">
    <property type="nucleotide sequence ID" value="NZ_JABEQM010000005.1"/>
</dbReference>
<evidence type="ECO:0000313" key="3">
    <source>
        <dbReference type="Proteomes" id="UP000578030"/>
    </source>
</evidence>